<feature type="chain" id="PRO_5047427672" description="Lipoprotein" evidence="1">
    <location>
        <begin position="22"/>
        <end position="640"/>
    </location>
</feature>
<dbReference type="EMBL" id="CP073587">
    <property type="protein sequence ID" value="QUN04455.1"/>
    <property type="molecule type" value="Genomic_DNA"/>
</dbReference>
<evidence type="ECO:0000313" key="3">
    <source>
        <dbReference type="Proteomes" id="UP000679575"/>
    </source>
</evidence>
<keyword evidence="1" id="KW-0732">Signal</keyword>
<name>A0ABX7YNX7_9GAMM</name>
<gene>
    <name evidence="2" type="ORF">KDN34_09160</name>
</gene>
<keyword evidence="3" id="KW-1185">Reference proteome</keyword>
<accession>A0ABX7YNX7</accession>
<dbReference type="PROSITE" id="PS51257">
    <property type="entry name" value="PROKAR_LIPOPROTEIN"/>
    <property type="match status" value="1"/>
</dbReference>
<evidence type="ECO:0000313" key="2">
    <source>
        <dbReference type="EMBL" id="QUN04455.1"/>
    </source>
</evidence>
<dbReference type="RefSeq" id="WP_212593512.1">
    <property type="nucleotide sequence ID" value="NZ_CP073587.1"/>
</dbReference>
<proteinExistence type="predicted"/>
<feature type="signal peptide" evidence="1">
    <location>
        <begin position="1"/>
        <end position="21"/>
    </location>
</feature>
<organism evidence="2 3">
    <name type="scientific">Shewanella yunxiaonensis</name>
    <dbReference type="NCBI Taxonomy" id="2829809"/>
    <lineage>
        <taxon>Bacteria</taxon>
        <taxon>Pseudomonadati</taxon>
        <taxon>Pseudomonadota</taxon>
        <taxon>Gammaproteobacteria</taxon>
        <taxon>Alteromonadales</taxon>
        <taxon>Shewanellaceae</taxon>
        <taxon>Shewanella</taxon>
    </lineage>
</organism>
<sequence length="640" mass="70452">MRRIVLLLSVLMFAGCGGGSGSGTDTPTQTPSKTLARCTAQSVPQTIIGDHLTFYLQSQYLTQQQSSIVATLNNSESSGYQFHWQQLSGPSLTLVIADSPVLPFVATASGDYRFQLTVSGKGVTYVEDISLNVTDGEGLNVRLDHQVVEGGDVSLRLDRENGGIPQNITWCIAYGPDVEMKLDNTEVPLFTAPQTVTDTLLIVRATGSINGVEMADDVSLLVTNEASITSTYFTTPVARTHLYRENSPWREVLQNCVYSNQLGDSCSLTTLPLIGQETTENDADKEAIMNRVLVSHDWMGENFEAFLNTLDSQSDFAKLLQSVTAIVISYDVRPSFYWVVTGAIYLDPEDLWLTAVQRDTINEAPDYRSAYGEDLQFLVPWRYVKDNDYASIYRDRALRQSRTLAELEPDLASLLYHELAHANDYFPRSIHSSLTGPTLLDDYSKRSNNQALGSDQLAVLYPLQSAEMMSLAGVRFLGDTATATEKAYVPSDVSGFFSPDRANDFYNYSTSREDAAMLFEETMMSYRLGIQRDVAITDKPAVISASTVTVDWGERGRVADADIQPRAAMIINYLMPELDGSAIAASLPTPVSMRAGESWLSNLVLSDSSNSKNAPQMIQSLDETAHPLQLSGDRHPQALQ</sequence>
<dbReference type="InterPro" id="IPR013783">
    <property type="entry name" value="Ig-like_fold"/>
</dbReference>
<dbReference type="Gene3D" id="2.60.40.10">
    <property type="entry name" value="Immunoglobulins"/>
    <property type="match status" value="1"/>
</dbReference>
<dbReference type="Proteomes" id="UP000679575">
    <property type="component" value="Chromosome"/>
</dbReference>
<evidence type="ECO:0000256" key="1">
    <source>
        <dbReference type="SAM" id="SignalP"/>
    </source>
</evidence>
<evidence type="ECO:0008006" key="4">
    <source>
        <dbReference type="Google" id="ProtNLM"/>
    </source>
</evidence>
<protein>
    <recommendedName>
        <fullName evidence="4">Lipoprotein</fullName>
    </recommendedName>
</protein>
<reference evidence="2 3" key="1">
    <citation type="submission" date="2021-04" db="EMBL/GenBank/DDBJ databases">
        <title>Novel species identification of genus Shewanella.</title>
        <authorList>
            <person name="Liu G."/>
        </authorList>
    </citation>
    <scope>NUCLEOTIDE SEQUENCE [LARGE SCALE GENOMIC DNA]</scope>
    <source>
        <strain evidence="2 3">FJAT-54481</strain>
    </source>
</reference>